<dbReference type="AlphaFoldDB" id="A0A2A9NC63"/>
<proteinExistence type="predicted"/>
<accession>A0A2A9NC63</accession>
<dbReference type="Proteomes" id="UP000242287">
    <property type="component" value="Unassembled WGS sequence"/>
</dbReference>
<dbReference type="EMBL" id="KZ302498">
    <property type="protein sequence ID" value="PFH45203.1"/>
    <property type="molecule type" value="Genomic_DNA"/>
</dbReference>
<reference evidence="1 2" key="1">
    <citation type="submission" date="2014-02" db="EMBL/GenBank/DDBJ databases">
        <title>Transposable element dynamics among asymbiotic and ectomycorrhizal Amanita fungi.</title>
        <authorList>
            <consortium name="DOE Joint Genome Institute"/>
            <person name="Hess J."/>
            <person name="Skrede I."/>
            <person name="Wolfe B."/>
            <person name="LaButti K."/>
            <person name="Ohm R.A."/>
            <person name="Grigoriev I.V."/>
            <person name="Pringle A."/>
        </authorList>
    </citation>
    <scope>NUCLEOTIDE SEQUENCE [LARGE SCALE GENOMIC DNA]</scope>
    <source>
        <strain evidence="1 2">SKay4041</strain>
    </source>
</reference>
<protein>
    <submittedName>
        <fullName evidence="1">Uncharacterized protein</fullName>
    </submittedName>
</protein>
<sequence length="55" mass="6238">MSIYCYLVEAESPTLLFALATSEFHQFSPEVEPRFLKNGLHGTSSFIIPNLLHKL</sequence>
<evidence type="ECO:0000313" key="2">
    <source>
        <dbReference type="Proteomes" id="UP000242287"/>
    </source>
</evidence>
<organism evidence="1 2">
    <name type="scientific">Amanita thiersii Skay4041</name>
    <dbReference type="NCBI Taxonomy" id="703135"/>
    <lineage>
        <taxon>Eukaryota</taxon>
        <taxon>Fungi</taxon>
        <taxon>Dikarya</taxon>
        <taxon>Basidiomycota</taxon>
        <taxon>Agaricomycotina</taxon>
        <taxon>Agaricomycetes</taxon>
        <taxon>Agaricomycetidae</taxon>
        <taxon>Agaricales</taxon>
        <taxon>Pluteineae</taxon>
        <taxon>Amanitaceae</taxon>
        <taxon>Amanita</taxon>
    </lineage>
</organism>
<gene>
    <name evidence="1" type="ORF">AMATHDRAFT_71919</name>
</gene>
<name>A0A2A9NC63_9AGAR</name>
<keyword evidence="2" id="KW-1185">Reference proteome</keyword>
<evidence type="ECO:0000313" key="1">
    <source>
        <dbReference type="EMBL" id="PFH45203.1"/>
    </source>
</evidence>